<dbReference type="PROSITE" id="PS01159">
    <property type="entry name" value="WW_DOMAIN_1"/>
    <property type="match status" value="1"/>
</dbReference>
<dbReference type="AlphaFoldDB" id="A0A7S4BJ63"/>
<dbReference type="SUPFAM" id="SSF54791">
    <property type="entry name" value="Eukaryotic type KH-domain (KH-domain type I)"/>
    <property type="match status" value="1"/>
</dbReference>
<evidence type="ECO:0000313" key="2">
    <source>
        <dbReference type="EMBL" id="CAE0767693.1"/>
    </source>
</evidence>
<dbReference type="SMART" id="SM00456">
    <property type="entry name" value="WW"/>
    <property type="match status" value="1"/>
</dbReference>
<dbReference type="GO" id="GO:0003723">
    <property type="term" value="F:RNA binding"/>
    <property type="evidence" value="ECO:0007669"/>
    <property type="project" value="InterPro"/>
</dbReference>
<reference evidence="2" key="1">
    <citation type="submission" date="2021-01" db="EMBL/GenBank/DDBJ databases">
        <authorList>
            <person name="Corre E."/>
            <person name="Pelletier E."/>
            <person name="Niang G."/>
            <person name="Scheremetjew M."/>
            <person name="Finn R."/>
            <person name="Kale V."/>
            <person name="Holt S."/>
            <person name="Cochrane G."/>
            <person name="Meng A."/>
            <person name="Brown T."/>
            <person name="Cohen L."/>
        </authorList>
    </citation>
    <scope>NUCLEOTIDE SEQUENCE</scope>
    <source>
        <strain evidence="2">CCMP645</strain>
    </source>
</reference>
<dbReference type="Gene3D" id="3.30.1370.10">
    <property type="entry name" value="K Homology domain, type 1"/>
    <property type="match status" value="1"/>
</dbReference>
<dbReference type="Gene3D" id="2.20.70.10">
    <property type="match status" value="1"/>
</dbReference>
<dbReference type="CDD" id="cd00201">
    <property type="entry name" value="WW"/>
    <property type="match status" value="1"/>
</dbReference>
<dbReference type="InterPro" id="IPR036020">
    <property type="entry name" value="WW_dom_sf"/>
</dbReference>
<dbReference type="InterPro" id="IPR001202">
    <property type="entry name" value="WW_dom"/>
</dbReference>
<dbReference type="EMBL" id="HBIZ01031868">
    <property type="protein sequence ID" value="CAE0767693.1"/>
    <property type="molecule type" value="Transcribed_RNA"/>
</dbReference>
<dbReference type="PROSITE" id="PS50020">
    <property type="entry name" value="WW_DOMAIN_2"/>
    <property type="match status" value="1"/>
</dbReference>
<protein>
    <recommendedName>
        <fullName evidence="1">WW domain-containing protein</fullName>
    </recommendedName>
</protein>
<dbReference type="InterPro" id="IPR036612">
    <property type="entry name" value="KH_dom_type_1_sf"/>
</dbReference>
<sequence length="369" mass="40216">MLFEPGPWDKRAQIDGAHVFSKKRKLMYGDEHDKADIDEETREGYGERKFHRMHHIWRKNALKMLEDLARRERGELKLFKVKSGSFESAWPGDLGKHHALVEELVDLKVLSIHQDNNARAFALVHRDALAQAIAHFSSVAAASEAESTAATAATAAAAAHVEAFVPCAQFEGARAGCVFKLGDKGLGYYRDGAAPEEEETPLPPGWVQGVSPEGYTYYWHTPTSTSSWERPTHEPPSRKCVQVEKQVASALLASRKQALNKIQQDAGAQLMLHSTTAATTTVVITGPAAAVARAETLLQRKADAVRFTSRTRAVAPPPQLAQAAATPDYNFHAVAPFVEARSIAPQMESEPAGDALAALAAYDDDEEEG</sequence>
<name>A0A7S4BJ63_CHRCT</name>
<gene>
    <name evidence="2" type="ORF">PCAR00345_LOCUS20305</name>
</gene>
<organism evidence="2">
    <name type="scientific">Chrysotila carterae</name>
    <name type="common">Marine alga</name>
    <name type="synonym">Syracosphaera carterae</name>
    <dbReference type="NCBI Taxonomy" id="13221"/>
    <lineage>
        <taxon>Eukaryota</taxon>
        <taxon>Haptista</taxon>
        <taxon>Haptophyta</taxon>
        <taxon>Prymnesiophyceae</taxon>
        <taxon>Isochrysidales</taxon>
        <taxon>Isochrysidaceae</taxon>
        <taxon>Chrysotila</taxon>
    </lineage>
</organism>
<feature type="domain" description="WW" evidence="1">
    <location>
        <begin position="200"/>
        <end position="233"/>
    </location>
</feature>
<dbReference type="SUPFAM" id="SSF51045">
    <property type="entry name" value="WW domain"/>
    <property type="match status" value="1"/>
</dbReference>
<proteinExistence type="predicted"/>
<dbReference type="Pfam" id="PF00397">
    <property type="entry name" value="WW"/>
    <property type="match status" value="1"/>
</dbReference>
<accession>A0A7S4BJ63</accession>
<evidence type="ECO:0000259" key="1">
    <source>
        <dbReference type="PROSITE" id="PS50020"/>
    </source>
</evidence>